<dbReference type="PANTHER" id="PTHR18829:SF0">
    <property type="entry name" value="PROTEIN YAE1 HOMOLOG"/>
    <property type="match status" value="1"/>
</dbReference>
<dbReference type="EMBL" id="OV696695">
    <property type="protein sequence ID" value="CAH1238777.1"/>
    <property type="molecule type" value="Genomic_DNA"/>
</dbReference>
<proteinExistence type="predicted"/>
<dbReference type="OrthoDB" id="20086at2759"/>
<reference evidence="6" key="1">
    <citation type="submission" date="2022-01" db="EMBL/GenBank/DDBJ databases">
        <authorList>
            <person name="Braso-Vives M."/>
        </authorList>
    </citation>
    <scope>NUCLEOTIDE SEQUENCE</scope>
</reference>
<accession>A0A8J9VJA0</accession>
<keyword evidence="7" id="KW-1185">Reference proteome</keyword>
<feature type="domain" description="Essential protein Yae1 N-terminal" evidence="5">
    <location>
        <begin position="40"/>
        <end position="78"/>
    </location>
</feature>
<evidence type="ECO:0000259" key="5">
    <source>
        <dbReference type="Pfam" id="PF09811"/>
    </source>
</evidence>
<dbReference type="Proteomes" id="UP000838412">
    <property type="component" value="Chromosome 10"/>
</dbReference>
<dbReference type="AlphaFoldDB" id="A0A8J9VJA0"/>
<dbReference type="InterPro" id="IPR019191">
    <property type="entry name" value="Essential_protein_Yae1_N"/>
</dbReference>
<evidence type="ECO:0000256" key="3">
    <source>
        <dbReference type="ARBA" id="ARBA00022490"/>
    </source>
</evidence>
<protein>
    <submittedName>
        <fullName evidence="6">YAE1D1 protein</fullName>
    </submittedName>
</protein>
<evidence type="ECO:0000313" key="6">
    <source>
        <dbReference type="EMBL" id="CAH1238777.1"/>
    </source>
</evidence>
<dbReference type="Pfam" id="PF09811">
    <property type="entry name" value="Yae1_N"/>
    <property type="match status" value="1"/>
</dbReference>
<evidence type="ECO:0000313" key="7">
    <source>
        <dbReference type="Proteomes" id="UP000838412"/>
    </source>
</evidence>
<comment type="subcellular location">
    <subcellularLocation>
        <location evidence="2">Cytoplasm</location>
    </subcellularLocation>
    <subcellularLocation>
        <location evidence="1">Nucleus</location>
    </subcellularLocation>
</comment>
<sequence>MASAFPEDSQMDDVFDEETGEDMVRTRDFERMKESRVKQGFRDGMSDGRLTSLQEGFNRGYSEGVGQTLQLARLRGLLCGLLTYHMAKEGTTFTFSEQVVSAIKQLIMELSSVENTGLDSQSHGASATNLSMADDLALEMEMMQLQTNQSGGSPGVTGLSPEQEQRRRQEIVFLSFQRRCAEILRAIGWEDGLIEQILTLQIPQ</sequence>
<dbReference type="GO" id="GO:0005634">
    <property type="term" value="C:nucleus"/>
    <property type="evidence" value="ECO:0007669"/>
    <property type="project" value="UniProtKB-SubCell"/>
</dbReference>
<dbReference type="InterPro" id="IPR038881">
    <property type="entry name" value="Yae1-like"/>
</dbReference>
<dbReference type="PANTHER" id="PTHR18829">
    <property type="entry name" value="PROTEIN YAE1 HOMOLOG"/>
    <property type="match status" value="1"/>
</dbReference>
<evidence type="ECO:0000256" key="1">
    <source>
        <dbReference type="ARBA" id="ARBA00004123"/>
    </source>
</evidence>
<gene>
    <name evidence="6" type="primary">YAE1D1</name>
    <name evidence="6" type="ORF">BLAG_LOCUS3238</name>
</gene>
<keyword evidence="3" id="KW-0963">Cytoplasm</keyword>
<evidence type="ECO:0000256" key="2">
    <source>
        <dbReference type="ARBA" id="ARBA00004496"/>
    </source>
</evidence>
<name>A0A8J9VJA0_BRALA</name>
<evidence type="ECO:0000256" key="4">
    <source>
        <dbReference type="ARBA" id="ARBA00023242"/>
    </source>
</evidence>
<organism evidence="6 7">
    <name type="scientific">Branchiostoma lanceolatum</name>
    <name type="common">Common lancelet</name>
    <name type="synonym">Amphioxus lanceolatum</name>
    <dbReference type="NCBI Taxonomy" id="7740"/>
    <lineage>
        <taxon>Eukaryota</taxon>
        <taxon>Metazoa</taxon>
        <taxon>Chordata</taxon>
        <taxon>Cephalochordata</taxon>
        <taxon>Leptocardii</taxon>
        <taxon>Amphioxiformes</taxon>
        <taxon>Branchiostomatidae</taxon>
        <taxon>Branchiostoma</taxon>
    </lineage>
</organism>
<dbReference type="GO" id="GO:0005737">
    <property type="term" value="C:cytoplasm"/>
    <property type="evidence" value="ECO:0007669"/>
    <property type="project" value="UniProtKB-SubCell"/>
</dbReference>
<keyword evidence="4" id="KW-0539">Nucleus</keyword>